<dbReference type="PANTHER" id="PTHR40254">
    <property type="entry name" value="BLR0577 PROTEIN"/>
    <property type="match status" value="1"/>
</dbReference>
<proteinExistence type="predicted"/>
<dbReference type="Pfam" id="PF13454">
    <property type="entry name" value="NAD_binding_9"/>
    <property type="match status" value="1"/>
</dbReference>
<dbReference type="InterPro" id="IPR038732">
    <property type="entry name" value="HpyO/CreE_NAD-binding"/>
</dbReference>
<dbReference type="InterPro" id="IPR036188">
    <property type="entry name" value="FAD/NAD-bd_sf"/>
</dbReference>
<keyword evidence="3" id="KW-1185">Reference proteome</keyword>
<dbReference type="RefSeq" id="WP_231441436.1">
    <property type="nucleotide sequence ID" value="NZ_JAJOMB010000006.1"/>
</dbReference>
<name>A0A9X1STY8_9ACTN</name>
<dbReference type="EMBL" id="JAJOMB010000006">
    <property type="protein sequence ID" value="MCD5311831.1"/>
    <property type="molecule type" value="Genomic_DNA"/>
</dbReference>
<reference evidence="2" key="1">
    <citation type="submission" date="2021-11" db="EMBL/GenBank/DDBJ databases">
        <title>Streptomyces corallinus and Kineosporia corallina sp. nov., two new coral-derived marine actinobacteria.</title>
        <authorList>
            <person name="Buangrab K."/>
            <person name="Sutthacheep M."/>
            <person name="Yeemin T."/>
            <person name="Harunari E."/>
            <person name="Igarashi Y."/>
            <person name="Sripreechasak P."/>
            <person name="Kanchanasin P."/>
            <person name="Tanasupawat S."/>
            <person name="Phongsopitanun W."/>
        </authorList>
    </citation>
    <scope>NUCLEOTIDE SEQUENCE</scope>
    <source>
        <strain evidence="2">JCM 31032</strain>
    </source>
</reference>
<dbReference type="InterPro" id="IPR052189">
    <property type="entry name" value="L-asp_N-monooxygenase_NS-form"/>
</dbReference>
<comment type="caution">
    <text evidence="2">The sequence shown here is derived from an EMBL/GenBank/DDBJ whole genome shotgun (WGS) entry which is preliminary data.</text>
</comment>
<evidence type="ECO:0000259" key="1">
    <source>
        <dbReference type="Pfam" id="PF13454"/>
    </source>
</evidence>
<evidence type="ECO:0000313" key="3">
    <source>
        <dbReference type="Proteomes" id="UP001138997"/>
    </source>
</evidence>
<feature type="domain" description="FAD-dependent urate hydroxylase HpyO/Asp monooxygenase CreE-like FAD/NAD(P)-binding" evidence="1">
    <location>
        <begin position="19"/>
        <end position="186"/>
    </location>
</feature>
<dbReference type="Gene3D" id="3.50.50.60">
    <property type="entry name" value="FAD/NAD(P)-binding domain"/>
    <property type="match status" value="1"/>
</dbReference>
<evidence type="ECO:0000313" key="2">
    <source>
        <dbReference type="EMBL" id="MCD5311831.1"/>
    </source>
</evidence>
<dbReference type="SUPFAM" id="SSF51905">
    <property type="entry name" value="FAD/NAD(P)-binding domain"/>
    <property type="match status" value="1"/>
</dbReference>
<accession>A0A9X1STY8</accession>
<organism evidence="2 3">
    <name type="scientific">Kineosporia babensis</name>
    <dbReference type="NCBI Taxonomy" id="499548"/>
    <lineage>
        <taxon>Bacteria</taxon>
        <taxon>Bacillati</taxon>
        <taxon>Actinomycetota</taxon>
        <taxon>Actinomycetes</taxon>
        <taxon>Kineosporiales</taxon>
        <taxon>Kineosporiaceae</taxon>
        <taxon>Kineosporia</taxon>
    </lineage>
</organism>
<dbReference type="AlphaFoldDB" id="A0A9X1STY8"/>
<gene>
    <name evidence="2" type="ORF">LR394_13055</name>
</gene>
<dbReference type="PANTHER" id="PTHR40254:SF1">
    <property type="entry name" value="BLR0577 PROTEIN"/>
    <property type="match status" value="1"/>
</dbReference>
<sequence length="614" mass="67282">MPAETWPSERVMIATRHVVIVGAGPRAISVLDRLAIRFARVRVTLIDPYGPGGRIWRRDQPAELLMNTFAGDSTIFADPSHTELGGFGPDLWSWAQAAQNAPGLTEAELQAMKTLQKQDYAPRFLFGTYCHYSFQDLLNRLPEGLQADHLADTVTQITDRPDGTQQVLTANGRSLVADAVVLATGHTDTALSARDQHLHAHAQAQDVVYGPPALPTETPVDEVPAGADVVLRGMALNFFDLVAMLTEGRGGHFERVDGQVRYVPSGQEPVIHAGSRRGIPSYSRIDTSGPTSGVSFLDQAVIERLLAQAPDIDLRRDVWPAVLREASWIYYWRLHPDAVNEEDFRKLTPQTPEWDAMIARIEPRQADRLDLDAMEAPLLGKIFGDQRELDHWMIGHLGRDLASSANPDGPRAGVGEFLRVARGKVYPLMAAGGVSGTSYSRDARWFHALLRNIGNGPPRVRTEQLAALARAGVVRFLGADVEIGTAEEGFVVTSSSLPGYRLHTRYVLDAFVPSPDLRVAADPLWQQLRATGGARTYQRPDPNQTFVQTGAVDVEEPTSRMVLDSGPHPARFVLGAATEGARWNTAMASKAGVRSRFVIEADEIARCVLNQDRA</sequence>
<protein>
    <submittedName>
        <fullName evidence="2">FAD/NAD(P)-binding protein</fullName>
    </submittedName>
</protein>
<dbReference type="Proteomes" id="UP001138997">
    <property type="component" value="Unassembled WGS sequence"/>
</dbReference>